<evidence type="ECO:0000313" key="1">
    <source>
        <dbReference type="EMBL" id="MZI95991.1"/>
    </source>
</evidence>
<organism evidence="1 2">
    <name type="scientific">Vibrio eleionomae</name>
    <dbReference type="NCBI Taxonomy" id="2653505"/>
    <lineage>
        <taxon>Bacteria</taxon>
        <taxon>Pseudomonadati</taxon>
        <taxon>Pseudomonadota</taxon>
        <taxon>Gammaproteobacteria</taxon>
        <taxon>Vibrionales</taxon>
        <taxon>Vibrionaceae</taxon>
        <taxon>Vibrio</taxon>
    </lineage>
</organism>
<dbReference type="AlphaFoldDB" id="A0A7X4RWK2"/>
<protein>
    <submittedName>
        <fullName evidence="1">Uncharacterized protein</fullName>
    </submittedName>
</protein>
<dbReference type="Gene3D" id="3.80.10.10">
    <property type="entry name" value="Ribonuclease Inhibitor"/>
    <property type="match status" value="1"/>
</dbReference>
<dbReference type="InterPro" id="IPR032675">
    <property type="entry name" value="LRR_dom_sf"/>
</dbReference>
<gene>
    <name evidence="1" type="ORF">F9817_22655</name>
</gene>
<evidence type="ECO:0000313" key="2">
    <source>
        <dbReference type="Proteomes" id="UP000462621"/>
    </source>
</evidence>
<keyword evidence="2" id="KW-1185">Reference proteome</keyword>
<proteinExistence type="predicted"/>
<dbReference type="EMBL" id="WEKT01000084">
    <property type="protein sequence ID" value="MZI95991.1"/>
    <property type="molecule type" value="Genomic_DNA"/>
</dbReference>
<name>A0A7X4RWK2_9VIBR</name>
<reference evidence="1 2" key="1">
    <citation type="submission" date="2019-10" db="EMBL/GenBank/DDBJ databases">
        <title>Vibrio sp. nov. isolated from a shrimp pond.</title>
        <authorList>
            <person name="Gomez-Gil B."/>
            <person name="Enciso-Ibarra J."/>
            <person name="Enciso-Ibarra K."/>
            <person name="Bolan-Mejia C."/>
        </authorList>
    </citation>
    <scope>NUCLEOTIDE SEQUENCE [LARGE SCALE GENOMIC DNA]</scope>
    <source>
        <strain evidence="1 2">CAIM 722</strain>
    </source>
</reference>
<dbReference type="SUPFAM" id="SSF52047">
    <property type="entry name" value="RNI-like"/>
    <property type="match status" value="1"/>
</dbReference>
<accession>A0A7X4RWK2</accession>
<sequence>MNNDYIQSGGKMCQFSRMISALPDHQRSYQPRANIFRNCSLGIPADASETGLQLMTLADDCTGFEFVLGEKGLPFVQAFAASKFPAQIERLALGDCSYNCHYDRRDLRPLVSALSNIEFPVLKQLYLGDYFQFVNGPGATGWLGDVTSFLNKAPAVQDLSLVGNFSLTSSLILTELTELTIEIDDSQSNLNRGPISNETLDFLLSSSFPKLEYLYLDLSIDVAIEYVLPDTFLQGINLPSLRKMEIVGRYREGEIDKLVESPLCQRNEFKLLLEVDD</sequence>
<dbReference type="RefSeq" id="WP_161158483.1">
    <property type="nucleotide sequence ID" value="NZ_WEKT01000084.1"/>
</dbReference>
<dbReference type="Proteomes" id="UP000462621">
    <property type="component" value="Unassembled WGS sequence"/>
</dbReference>
<comment type="caution">
    <text evidence="1">The sequence shown here is derived from an EMBL/GenBank/DDBJ whole genome shotgun (WGS) entry which is preliminary data.</text>
</comment>